<evidence type="ECO:0000313" key="1">
    <source>
        <dbReference type="Ensembl" id="ENSCINP00000027318.2"/>
    </source>
</evidence>
<evidence type="ECO:0000313" key="2">
    <source>
        <dbReference type="Proteomes" id="UP000008144"/>
    </source>
</evidence>
<dbReference type="OMA" id="WHTIDRL"/>
<dbReference type="Ensembl" id="ENSCINT00000027564.2">
    <property type="protein sequence ID" value="ENSCINP00000027318.2"/>
    <property type="gene ID" value="ENSCING00000015387.2"/>
</dbReference>
<dbReference type="HOGENOM" id="CLU_1986529_0_0_1"/>
<dbReference type="Gene3D" id="3.10.20.90">
    <property type="entry name" value="Phosphatidylinositol 3-kinase Catalytic Subunit, Chain A, domain 1"/>
    <property type="match status" value="1"/>
</dbReference>
<name>F6XX25_CIOIN</name>
<reference evidence="1" key="3">
    <citation type="submission" date="2025-09" db="UniProtKB">
        <authorList>
            <consortium name="Ensembl"/>
        </authorList>
    </citation>
    <scope>IDENTIFICATION</scope>
</reference>
<dbReference type="Proteomes" id="UP000008144">
    <property type="component" value="Unassembled WGS sequence"/>
</dbReference>
<dbReference type="InParanoid" id="F6XX25"/>
<dbReference type="GeneTree" id="ENSGT00940000171579"/>
<dbReference type="InterPro" id="IPR042788">
    <property type="entry name" value="ANKUB1"/>
</dbReference>
<organism evidence="1 2">
    <name type="scientific">Ciona intestinalis</name>
    <name type="common">Transparent sea squirt</name>
    <name type="synonym">Ascidia intestinalis</name>
    <dbReference type="NCBI Taxonomy" id="7719"/>
    <lineage>
        <taxon>Eukaryota</taxon>
        <taxon>Metazoa</taxon>
        <taxon>Chordata</taxon>
        <taxon>Tunicata</taxon>
        <taxon>Ascidiacea</taxon>
        <taxon>Phlebobranchia</taxon>
        <taxon>Cionidae</taxon>
        <taxon>Ciona</taxon>
    </lineage>
</organism>
<reference evidence="2" key="1">
    <citation type="journal article" date="2002" name="Science">
        <title>The draft genome of Ciona intestinalis: insights into chordate and vertebrate origins.</title>
        <authorList>
            <person name="Dehal P."/>
            <person name="Satou Y."/>
            <person name="Campbell R.K."/>
            <person name="Chapman J."/>
            <person name="Degnan B."/>
            <person name="De Tomaso A."/>
            <person name="Davidson B."/>
            <person name="Di Gregorio A."/>
            <person name="Gelpke M."/>
            <person name="Goodstein D.M."/>
            <person name="Harafuji N."/>
            <person name="Hastings K.E."/>
            <person name="Ho I."/>
            <person name="Hotta K."/>
            <person name="Huang W."/>
            <person name="Kawashima T."/>
            <person name="Lemaire P."/>
            <person name="Martinez D."/>
            <person name="Meinertzhagen I.A."/>
            <person name="Necula S."/>
            <person name="Nonaka M."/>
            <person name="Putnam N."/>
            <person name="Rash S."/>
            <person name="Saiga H."/>
            <person name="Satake M."/>
            <person name="Terry A."/>
            <person name="Yamada L."/>
            <person name="Wang H.G."/>
            <person name="Awazu S."/>
            <person name="Azumi K."/>
            <person name="Boore J."/>
            <person name="Branno M."/>
            <person name="Chin-Bow S."/>
            <person name="DeSantis R."/>
            <person name="Doyle S."/>
            <person name="Francino P."/>
            <person name="Keys D.N."/>
            <person name="Haga S."/>
            <person name="Hayashi H."/>
            <person name="Hino K."/>
            <person name="Imai K.S."/>
            <person name="Inaba K."/>
            <person name="Kano S."/>
            <person name="Kobayashi K."/>
            <person name="Kobayashi M."/>
            <person name="Lee B.I."/>
            <person name="Makabe K.W."/>
            <person name="Manohar C."/>
            <person name="Matassi G."/>
            <person name="Medina M."/>
            <person name="Mochizuki Y."/>
            <person name="Mount S."/>
            <person name="Morishita T."/>
            <person name="Miura S."/>
            <person name="Nakayama A."/>
            <person name="Nishizaka S."/>
            <person name="Nomoto H."/>
            <person name="Ohta F."/>
            <person name="Oishi K."/>
            <person name="Rigoutsos I."/>
            <person name="Sano M."/>
            <person name="Sasaki A."/>
            <person name="Sasakura Y."/>
            <person name="Shoguchi E."/>
            <person name="Shin-i T."/>
            <person name="Spagnuolo A."/>
            <person name="Stainier D."/>
            <person name="Suzuki M.M."/>
            <person name="Tassy O."/>
            <person name="Takatori N."/>
            <person name="Tokuoka M."/>
            <person name="Yagi K."/>
            <person name="Yoshizaki F."/>
            <person name="Wada S."/>
            <person name="Zhang C."/>
            <person name="Hyatt P.D."/>
            <person name="Larimer F."/>
            <person name="Detter C."/>
            <person name="Doggett N."/>
            <person name="Glavina T."/>
            <person name="Hawkins T."/>
            <person name="Richardson P."/>
            <person name="Lucas S."/>
            <person name="Kohara Y."/>
            <person name="Levine M."/>
            <person name="Satoh N."/>
            <person name="Rokhsar D.S."/>
        </authorList>
    </citation>
    <scope>NUCLEOTIDE SEQUENCE [LARGE SCALE GENOMIC DNA]</scope>
</reference>
<accession>F6XX25</accession>
<dbReference type="PANTHER" id="PTHR46885:SF1">
    <property type="entry name" value="PROTEIN ANKUB1"/>
    <property type="match status" value="1"/>
</dbReference>
<dbReference type="InterPro" id="IPR029071">
    <property type="entry name" value="Ubiquitin-like_domsf"/>
</dbReference>
<reference evidence="1" key="2">
    <citation type="submission" date="2025-08" db="UniProtKB">
        <authorList>
            <consortium name="Ensembl"/>
        </authorList>
    </citation>
    <scope>IDENTIFICATION</scope>
</reference>
<dbReference type="PANTHER" id="PTHR46885">
    <property type="entry name" value="PROTEIN ANKUB1"/>
    <property type="match status" value="1"/>
</dbReference>
<sequence length="126" mass="13938">WHTIDRLFQLNSSHVEDKILQLTYAGATLQDDWVCSDIGITSGATVKSALRESDKPVLNIHCAHNGDAIYIREQIEPSKTTVHYLRELIASKTGLPVSVFRLVAANEKEMFDGHLLKSYGVVVGSS</sequence>
<keyword evidence="2" id="KW-1185">Reference proteome</keyword>
<protein>
    <recommendedName>
        <fullName evidence="3">Ubiquitin-like domain-containing protein</fullName>
    </recommendedName>
</protein>
<dbReference type="SUPFAM" id="SSF54236">
    <property type="entry name" value="Ubiquitin-like"/>
    <property type="match status" value="2"/>
</dbReference>
<dbReference type="AlphaFoldDB" id="F6XX25"/>
<proteinExistence type="predicted"/>
<evidence type="ECO:0008006" key="3">
    <source>
        <dbReference type="Google" id="ProtNLM"/>
    </source>
</evidence>